<dbReference type="InterPro" id="IPR009091">
    <property type="entry name" value="RCC1/BLIP-II"/>
</dbReference>
<reference evidence="2" key="1">
    <citation type="submission" date="2020-09" db="EMBL/GenBank/DDBJ databases">
        <title>Pelagicoccus enzymogenes sp. nov. with an EPS production, isolated from marine sediment.</title>
        <authorList>
            <person name="Feng X."/>
        </authorList>
    </citation>
    <scope>NUCLEOTIDE SEQUENCE</scope>
    <source>
        <strain evidence="2">NFK12</strain>
    </source>
</reference>
<evidence type="ECO:0000313" key="3">
    <source>
        <dbReference type="Proteomes" id="UP000622317"/>
    </source>
</evidence>
<dbReference type="PANTHER" id="PTHR45982:SF1">
    <property type="entry name" value="REGULATOR OF CHROMOSOME CONDENSATION"/>
    <property type="match status" value="1"/>
</dbReference>
<feature type="domain" description="GH29D-like beta-sandwich" evidence="1">
    <location>
        <begin position="17"/>
        <end position="81"/>
    </location>
</feature>
<dbReference type="InterPro" id="IPR059177">
    <property type="entry name" value="GH29D-like_dom"/>
</dbReference>
<sequence length="861" mass="92701">MADSRAQEVVTQPEISPSSGKFYDSVTVSLGIHDSESSIHYTLETEGVTSSRKTYTGPFDLDKSTIVRAITKSTSGLESIVSEARFLKIEELEAWNTIQELDTAALQANVDLVTAFSDGVLALKTDGTVVQRQTTFDRTPQPPAGLGKVAEIAAGSHFLVTLSEAGKVNTWGNSDYLDTSKITPPEGLDNVVSIVAAEDAAIALLRDGKARAWGGSARNWSLEPPRHLANLIHIVADDAFAVGILEDGSIRAWGSGNWRDESLPSGIEGAIDFAFGNNHSLALKADGTVLGWGGYAATPEFKAAVGSWTDIVDIAVSYDTSFGLRADGTIVSWPLSSSLQPDSRLDKVIAIDAEHYGIAAQREAASQPHQLSLSFDASRGHVRRSKQKSNFQESETLKLVAIPAPGFGFHRWEGDLQSSENPLNIRLNEALNLQAVFLPILLPPSTDFDDSRSQSSGGQISLTNPNASGAIHYTLDGSKPSSDSPIYENPIPYESSFQLRARCVADGFADSIETIRFVDLVSLLGYGPQNHSLLDSPPGANGVAIVAAGSNHILALKQDGTTFVWSDRPLESKVTLTDVVSVAAGSGINYALHSDGRVSIWSLDSALWQSPDSLQNIISIKAQGDHFMALKEDGTVLAWEDFTRTQITVPQLPEPAVAIACGERRSLALFADGRVAEWGEDGPLIIHDELGKVVAIEASLDYSVALREDGTVKPWGLISTIGPSPNDIIDISLNWAGGYALRANGDIIPFGNFYDLVPINEDHDGALGWISVGGSFTIAKPLGQGPLKTQFSVLANQQDLTPICSFQVPEGQHYFVRFSRDLENWIRHPNYQAMKLSKGTLQTISPYDEEGIPIFLQLVTP</sequence>
<dbReference type="PROSITE" id="PS50012">
    <property type="entry name" value="RCC1_3"/>
    <property type="match status" value="1"/>
</dbReference>
<dbReference type="InterPro" id="IPR051553">
    <property type="entry name" value="Ran_GTPase-activating"/>
</dbReference>
<protein>
    <submittedName>
        <fullName evidence="2">Chitobiase/beta-hexosaminidase C-terminal domain-containing protein</fullName>
    </submittedName>
</protein>
<evidence type="ECO:0000313" key="2">
    <source>
        <dbReference type="EMBL" id="MBD5782085.1"/>
    </source>
</evidence>
<organism evidence="2 3">
    <name type="scientific">Pelagicoccus enzymogenes</name>
    <dbReference type="NCBI Taxonomy" id="2773457"/>
    <lineage>
        <taxon>Bacteria</taxon>
        <taxon>Pseudomonadati</taxon>
        <taxon>Verrucomicrobiota</taxon>
        <taxon>Opitutia</taxon>
        <taxon>Puniceicoccales</taxon>
        <taxon>Pelagicoccaceae</taxon>
        <taxon>Pelagicoccus</taxon>
    </lineage>
</organism>
<evidence type="ECO:0000259" key="1">
    <source>
        <dbReference type="Pfam" id="PF13290"/>
    </source>
</evidence>
<proteinExistence type="predicted"/>
<keyword evidence="3" id="KW-1185">Reference proteome</keyword>
<dbReference type="EMBL" id="JACYFG010000051">
    <property type="protein sequence ID" value="MBD5782085.1"/>
    <property type="molecule type" value="Genomic_DNA"/>
</dbReference>
<dbReference type="Pfam" id="PF13540">
    <property type="entry name" value="RCC1_2"/>
    <property type="match status" value="1"/>
</dbReference>
<gene>
    <name evidence="2" type="ORF">IEN85_21480</name>
</gene>
<accession>A0A927IJZ8</accession>
<dbReference type="PROSITE" id="PS00626">
    <property type="entry name" value="RCC1_2"/>
    <property type="match status" value="1"/>
</dbReference>
<dbReference type="Proteomes" id="UP000622317">
    <property type="component" value="Unassembled WGS sequence"/>
</dbReference>
<dbReference type="InterPro" id="IPR000408">
    <property type="entry name" value="Reg_chr_condens"/>
</dbReference>
<dbReference type="Pfam" id="PF13290">
    <property type="entry name" value="CHB_HEX_C_1"/>
    <property type="match status" value="2"/>
</dbReference>
<dbReference type="PANTHER" id="PTHR45982">
    <property type="entry name" value="REGULATOR OF CHROMOSOME CONDENSATION"/>
    <property type="match status" value="1"/>
</dbReference>
<dbReference type="SUPFAM" id="SSF50985">
    <property type="entry name" value="RCC1/BLIP-II"/>
    <property type="match status" value="2"/>
</dbReference>
<comment type="caution">
    <text evidence="2">The sequence shown here is derived from an EMBL/GenBank/DDBJ whole genome shotgun (WGS) entry which is preliminary data.</text>
</comment>
<dbReference type="AlphaFoldDB" id="A0A927IJZ8"/>
<dbReference type="RefSeq" id="WP_191619152.1">
    <property type="nucleotide sequence ID" value="NZ_JACYFG010000051.1"/>
</dbReference>
<feature type="domain" description="GH29D-like beta-sandwich" evidence="1">
    <location>
        <begin position="455"/>
        <end position="511"/>
    </location>
</feature>
<dbReference type="Gene3D" id="2.130.10.30">
    <property type="entry name" value="Regulator of chromosome condensation 1/beta-lactamase-inhibitor protein II"/>
    <property type="match status" value="3"/>
</dbReference>
<name>A0A927IJZ8_9BACT</name>